<organism evidence="2">
    <name type="scientific">Arion vulgaris</name>
    <dbReference type="NCBI Taxonomy" id="1028688"/>
    <lineage>
        <taxon>Eukaryota</taxon>
        <taxon>Metazoa</taxon>
        <taxon>Spiralia</taxon>
        <taxon>Lophotrochozoa</taxon>
        <taxon>Mollusca</taxon>
        <taxon>Gastropoda</taxon>
        <taxon>Heterobranchia</taxon>
        <taxon>Euthyneura</taxon>
        <taxon>Panpulmonata</taxon>
        <taxon>Eupulmonata</taxon>
        <taxon>Stylommatophora</taxon>
        <taxon>Helicina</taxon>
        <taxon>Arionoidea</taxon>
        <taxon>Arionidae</taxon>
        <taxon>Arion</taxon>
    </lineage>
</organism>
<protein>
    <recommendedName>
        <fullName evidence="4">RRM domain-containing protein</fullName>
    </recommendedName>
</protein>
<evidence type="ECO:0000313" key="2">
    <source>
        <dbReference type="EMBL" id="CEK63026.1"/>
    </source>
</evidence>
<gene>
    <name evidence="2" type="primary">ORF46871</name>
    <name evidence="1" type="synonym">ORF46867</name>
    <name evidence="3" type="synonym">ORF46876</name>
</gene>
<sequence length="68" mass="7628">MSCNLFEIVSSNFHMTFQDANSAGGGKKGMMVFIRFSDSLTVLELQFMCKVCLEISVLEKGQTNQQKE</sequence>
<evidence type="ECO:0008006" key="4">
    <source>
        <dbReference type="Google" id="ProtNLM"/>
    </source>
</evidence>
<proteinExistence type="predicted"/>
<dbReference type="EMBL" id="HACG01016160">
    <property type="protein sequence ID" value="CEK63025.1"/>
    <property type="molecule type" value="Transcribed_RNA"/>
</dbReference>
<evidence type="ECO:0000313" key="3">
    <source>
        <dbReference type="EMBL" id="CEK63027.1"/>
    </source>
</evidence>
<name>A0A0B6Z575_9EUPU</name>
<evidence type="ECO:0000313" key="1">
    <source>
        <dbReference type="EMBL" id="CEK63025.1"/>
    </source>
</evidence>
<accession>A0A0B6Z575</accession>
<dbReference type="EMBL" id="HACG01016161">
    <property type="protein sequence ID" value="CEK63026.1"/>
    <property type="molecule type" value="Transcribed_RNA"/>
</dbReference>
<reference evidence="2" key="1">
    <citation type="submission" date="2014-12" db="EMBL/GenBank/DDBJ databases">
        <title>Insight into the proteome of Arion vulgaris.</title>
        <authorList>
            <person name="Aradska J."/>
            <person name="Bulat T."/>
            <person name="Smidak R."/>
            <person name="Sarate P."/>
            <person name="Gangsoo J."/>
            <person name="Sialana F."/>
            <person name="Bilban M."/>
            <person name="Lubec G."/>
        </authorList>
    </citation>
    <scope>NUCLEOTIDE SEQUENCE</scope>
    <source>
        <tissue evidence="2">Skin</tissue>
    </source>
</reference>
<dbReference type="EMBL" id="HACG01016162">
    <property type="protein sequence ID" value="CEK63027.1"/>
    <property type="molecule type" value="Transcribed_RNA"/>
</dbReference>
<dbReference type="AlphaFoldDB" id="A0A0B6Z575"/>